<dbReference type="InterPro" id="IPR001461">
    <property type="entry name" value="Aspartic_peptidase_A1"/>
</dbReference>
<dbReference type="Gene3D" id="2.40.70.10">
    <property type="entry name" value="Acid Proteases"/>
    <property type="match status" value="2"/>
</dbReference>
<dbReference type="Proteomes" id="UP000027195">
    <property type="component" value="Unassembled WGS sequence"/>
</dbReference>
<dbReference type="InterPro" id="IPR001969">
    <property type="entry name" value="Aspartic_peptidase_AS"/>
</dbReference>
<evidence type="ECO:0000256" key="5">
    <source>
        <dbReference type="SAM" id="Phobius"/>
    </source>
</evidence>
<keyword evidence="2 3" id="KW-0064">Aspartyl protease</keyword>
<name>A0A067LU87_BOTB1</name>
<dbReference type="PROSITE" id="PS51767">
    <property type="entry name" value="PEPTIDASE_A1"/>
    <property type="match status" value="1"/>
</dbReference>
<organism evidence="8 9">
    <name type="scientific">Botryobasidium botryosum (strain FD-172 SS1)</name>
    <dbReference type="NCBI Taxonomy" id="930990"/>
    <lineage>
        <taxon>Eukaryota</taxon>
        <taxon>Fungi</taxon>
        <taxon>Dikarya</taxon>
        <taxon>Basidiomycota</taxon>
        <taxon>Agaricomycotina</taxon>
        <taxon>Agaricomycetes</taxon>
        <taxon>Cantharellales</taxon>
        <taxon>Botryobasidiaceae</taxon>
        <taxon>Botryobasidium</taxon>
    </lineage>
</organism>
<keyword evidence="9" id="KW-1185">Reference proteome</keyword>
<feature type="region of interest" description="Disordered" evidence="4">
    <location>
        <begin position="535"/>
        <end position="559"/>
    </location>
</feature>
<dbReference type="PANTHER" id="PTHR47966:SF57">
    <property type="entry name" value="PEPTIDASE A1 DOMAIN-CONTAINING PROTEIN"/>
    <property type="match status" value="1"/>
</dbReference>
<dbReference type="Pfam" id="PF00026">
    <property type="entry name" value="Asp"/>
    <property type="match status" value="1"/>
</dbReference>
<gene>
    <name evidence="8" type="ORF">BOTBODRAFT_39405</name>
</gene>
<dbReference type="STRING" id="930990.A0A067LU87"/>
<feature type="signal peptide" evidence="6">
    <location>
        <begin position="1"/>
        <end position="21"/>
    </location>
</feature>
<dbReference type="PRINTS" id="PR00792">
    <property type="entry name" value="PEPSIN"/>
</dbReference>
<dbReference type="OrthoDB" id="15189at2759"/>
<evidence type="ECO:0000256" key="6">
    <source>
        <dbReference type="SAM" id="SignalP"/>
    </source>
</evidence>
<keyword evidence="5" id="KW-1133">Transmembrane helix</keyword>
<protein>
    <recommendedName>
        <fullName evidence="7">Peptidase A1 domain-containing protein</fullName>
    </recommendedName>
</protein>
<sequence>MRRTPVNVVSALLALALGASALDIPVVRKRTASAANPFAVHSAAGAADTGDLLVTDVRDLMYSAEILIDGTSVPVLLDTGSSDLWISSLQYPGIFSAAQNITGSPLNITYGIGSVSGSIAITDVEFADIEVKNQALLNVVQTQDQALFDLGAYGIVGLGFEPLSQISRTLTDGRGTSFLSNVFKQNPWEPNHIAIQLDRLGDLDESGAGSFSIGTWDQRYIAVKDAPALPVFSAETEVTRWSVLLDAFEVSGHNVTLPKSTVSNAPSGKLLTVLDTGSSLMSIPKELVTAIYSSIEGAFYVEDVDIWFVDCLAVPEVALWFGGQRFLIHPLDLTQPQGLQFGSMPNQTWCTSVVSPATFGAGTSDLDLLLGDTFLRNVYAVYNFGDTNPATGAPGEPYVQILSLTDQTEAAADFKASRTKALASLPPLGNLAALQALANTENNSSGGTTSPTTTAGGSTPSTKLDAGNLAAATDNDPSSISQSINKLVGYAPVMLGLLGLNAVLVLVLAIMGVILFRKRNGGAATRGAPRYEPVHLPPKHDIGSYGYEEPYSGRRYNDA</sequence>
<evidence type="ECO:0000256" key="1">
    <source>
        <dbReference type="ARBA" id="ARBA00007447"/>
    </source>
</evidence>
<keyword evidence="6" id="KW-0732">Signal</keyword>
<feature type="region of interest" description="Disordered" evidence="4">
    <location>
        <begin position="441"/>
        <end position="468"/>
    </location>
</feature>
<proteinExistence type="inferred from homology"/>
<dbReference type="InterPro" id="IPR034164">
    <property type="entry name" value="Pepsin-like_dom"/>
</dbReference>
<dbReference type="GO" id="GO:0006508">
    <property type="term" value="P:proteolysis"/>
    <property type="evidence" value="ECO:0007669"/>
    <property type="project" value="UniProtKB-KW"/>
</dbReference>
<dbReference type="EMBL" id="KL198126">
    <property type="protein sequence ID" value="KDQ06684.1"/>
    <property type="molecule type" value="Genomic_DNA"/>
</dbReference>
<dbReference type="HOGENOM" id="CLU_013253_8_1_1"/>
<comment type="similarity">
    <text evidence="1 3">Belongs to the peptidase A1 family.</text>
</comment>
<dbReference type="SUPFAM" id="SSF50630">
    <property type="entry name" value="Acid proteases"/>
    <property type="match status" value="1"/>
</dbReference>
<dbReference type="AlphaFoldDB" id="A0A067LU87"/>
<evidence type="ECO:0000256" key="3">
    <source>
        <dbReference type="RuleBase" id="RU000454"/>
    </source>
</evidence>
<dbReference type="InParanoid" id="A0A067LU87"/>
<dbReference type="PANTHER" id="PTHR47966">
    <property type="entry name" value="BETA-SITE APP-CLEAVING ENZYME, ISOFORM A-RELATED"/>
    <property type="match status" value="1"/>
</dbReference>
<dbReference type="PROSITE" id="PS00141">
    <property type="entry name" value="ASP_PROTEASE"/>
    <property type="match status" value="1"/>
</dbReference>
<accession>A0A067LU87</accession>
<feature type="domain" description="Peptidase A1" evidence="7">
    <location>
        <begin position="62"/>
        <end position="392"/>
    </location>
</feature>
<dbReference type="InterPro" id="IPR021109">
    <property type="entry name" value="Peptidase_aspartic_dom_sf"/>
</dbReference>
<feature type="compositionally biased region" description="Low complexity" evidence="4">
    <location>
        <begin position="441"/>
        <end position="462"/>
    </location>
</feature>
<keyword evidence="3" id="KW-0645">Protease</keyword>
<evidence type="ECO:0000313" key="8">
    <source>
        <dbReference type="EMBL" id="KDQ06684.1"/>
    </source>
</evidence>
<evidence type="ECO:0000313" key="9">
    <source>
        <dbReference type="Proteomes" id="UP000027195"/>
    </source>
</evidence>
<reference evidence="9" key="1">
    <citation type="journal article" date="2014" name="Proc. Natl. Acad. Sci. U.S.A.">
        <title>Extensive sampling of basidiomycete genomes demonstrates inadequacy of the white-rot/brown-rot paradigm for wood decay fungi.</title>
        <authorList>
            <person name="Riley R."/>
            <person name="Salamov A.A."/>
            <person name="Brown D.W."/>
            <person name="Nagy L.G."/>
            <person name="Floudas D."/>
            <person name="Held B.W."/>
            <person name="Levasseur A."/>
            <person name="Lombard V."/>
            <person name="Morin E."/>
            <person name="Otillar R."/>
            <person name="Lindquist E.A."/>
            <person name="Sun H."/>
            <person name="LaButti K.M."/>
            <person name="Schmutz J."/>
            <person name="Jabbour D."/>
            <person name="Luo H."/>
            <person name="Baker S.E."/>
            <person name="Pisabarro A.G."/>
            <person name="Walton J.D."/>
            <person name="Blanchette R.A."/>
            <person name="Henrissat B."/>
            <person name="Martin F."/>
            <person name="Cullen D."/>
            <person name="Hibbett D.S."/>
            <person name="Grigoriev I.V."/>
        </authorList>
    </citation>
    <scope>NUCLEOTIDE SEQUENCE [LARGE SCALE GENOMIC DNA]</scope>
    <source>
        <strain evidence="9">FD-172 SS1</strain>
    </source>
</reference>
<feature type="chain" id="PRO_5001640859" description="Peptidase A1 domain-containing protein" evidence="6">
    <location>
        <begin position="22"/>
        <end position="559"/>
    </location>
</feature>
<keyword evidence="3" id="KW-0378">Hydrolase</keyword>
<dbReference type="GO" id="GO:0004190">
    <property type="term" value="F:aspartic-type endopeptidase activity"/>
    <property type="evidence" value="ECO:0007669"/>
    <property type="project" value="UniProtKB-KW"/>
</dbReference>
<evidence type="ECO:0000256" key="2">
    <source>
        <dbReference type="ARBA" id="ARBA00022750"/>
    </source>
</evidence>
<keyword evidence="5" id="KW-0472">Membrane</keyword>
<keyword evidence="5" id="KW-0812">Transmembrane</keyword>
<evidence type="ECO:0000259" key="7">
    <source>
        <dbReference type="PROSITE" id="PS51767"/>
    </source>
</evidence>
<evidence type="ECO:0000256" key="4">
    <source>
        <dbReference type="SAM" id="MobiDB-lite"/>
    </source>
</evidence>
<dbReference type="InterPro" id="IPR033121">
    <property type="entry name" value="PEPTIDASE_A1"/>
</dbReference>
<feature type="transmembrane region" description="Helical" evidence="5">
    <location>
        <begin position="487"/>
        <end position="516"/>
    </location>
</feature>
<dbReference type="CDD" id="cd05471">
    <property type="entry name" value="pepsin_like"/>
    <property type="match status" value="1"/>
</dbReference>